<sequence>MMRLVAATAPPETAAGFQGAPRRAAPASDISSLLLSSFMLTCCVPQGVAGIGEVPDSSLTRPR</sequence>
<accession>A0A8J3UPJ0</accession>
<evidence type="ECO:0000313" key="3">
    <source>
        <dbReference type="Proteomes" id="UP000644610"/>
    </source>
</evidence>
<evidence type="ECO:0000313" key="2">
    <source>
        <dbReference type="EMBL" id="GII48983.1"/>
    </source>
</evidence>
<dbReference type="EMBL" id="BOOQ01000037">
    <property type="protein sequence ID" value="GII48983.1"/>
    <property type="molecule type" value="Genomic_DNA"/>
</dbReference>
<protein>
    <submittedName>
        <fullName evidence="2">Uncharacterized protein</fullName>
    </submittedName>
</protein>
<feature type="region of interest" description="Disordered" evidence="1">
    <location>
        <begin position="1"/>
        <end position="23"/>
    </location>
</feature>
<reference evidence="2" key="1">
    <citation type="submission" date="2021-01" db="EMBL/GenBank/DDBJ databases">
        <title>Whole genome shotgun sequence of Planotetraspora silvatica NBRC 100141.</title>
        <authorList>
            <person name="Komaki H."/>
            <person name="Tamura T."/>
        </authorList>
    </citation>
    <scope>NUCLEOTIDE SEQUENCE</scope>
    <source>
        <strain evidence="2">NBRC 100141</strain>
    </source>
</reference>
<proteinExistence type="predicted"/>
<dbReference type="Proteomes" id="UP000644610">
    <property type="component" value="Unassembled WGS sequence"/>
</dbReference>
<name>A0A8J3UPJ0_9ACTN</name>
<evidence type="ECO:0000256" key="1">
    <source>
        <dbReference type="SAM" id="MobiDB-lite"/>
    </source>
</evidence>
<organism evidence="2 3">
    <name type="scientific">Planotetraspora silvatica</name>
    <dbReference type="NCBI Taxonomy" id="234614"/>
    <lineage>
        <taxon>Bacteria</taxon>
        <taxon>Bacillati</taxon>
        <taxon>Actinomycetota</taxon>
        <taxon>Actinomycetes</taxon>
        <taxon>Streptosporangiales</taxon>
        <taxon>Streptosporangiaceae</taxon>
        <taxon>Planotetraspora</taxon>
    </lineage>
</organism>
<dbReference type="AlphaFoldDB" id="A0A8J3UPJ0"/>
<keyword evidence="3" id="KW-1185">Reference proteome</keyword>
<gene>
    <name evidence="2" type="ORF">Psi02_54070</name>
</gene>
<comment type="caution">
    <text evidence="2">The sequence shown here is derived from an EMBL/GenBank/DDBJ whole genome shotgun (WGS) entry which is preliminary data.</text>
</comment>